<comment type="caution">
    <text evidence="1">The sequence shown here is derived from an EMBL/GenBank/DDBJ whole genome shotgun (WGS) entry which is preliminary data.</text>
</comment>
<evidence type="ECO:0000313" key="1">
    <source>
        <dbReference type="EMBL" id="RIW26085.1"/>
    </source>
</evidence>
<name>A0A3A1QKE2_9BACI</name>
<dbReference type="Proteomes" id="UP000265801">
    <property type="component" value="Unassembled WGS sequence"/>
</dbReference>
<organism evidence="1 2">
    <name type="scientific">Bacillus salacetis</name>
    <dbReference type="NCBI Taxonomy" id="2315464"/>
    <lineage>
        <taxon>Bacteria</taxon>
        <taxon>Bacillati</taxon>
        <taxon>Bacillota</taxon>
        <taxon>Bacilli</taxon>
        <taxon>Bacillales</taxon>
        <taxon>Bacillaceae</taxon>
        <taxon>Bacillus</taxon>
    </lineage>
</organism>
<accession>A0A3A1QKE2</accession>
<sequence>MWPYGRYGVVDFRKSKIDVVIWSLWGGRFQKKQKRCSHSRAMGWSISEKAKIDAVIGAL</sequence>
<proteinExistence type="predicted"/>
<gene>
    <name evidence="1" type="ORF">D3H55_23770</name>
</gene>
<dbReference type="EMBL" id="QXIR01000102">
    <property type="protein sequence ID" value="RIW26085.1"/>
    <property type="molecule type" value="Genomic_DNA"/>
</dbReference>
<dbReference type="RefSeq" id="WP_119549776.1">
    <property type="nucleotide sequence ID" value="NZ_QXIR01000102.1"/>
</dbReference>
<reference evidence="1 2" key="1">
    <citation type="submission" date="2018-09" db="EMBL/GenBank/DDBJ databases">
        <title>Bacillus saliacetes sp. nov., isolated from Thai shrimp paste (Ka-pi).</title>
        <authorList>
            <person name="Daroonpunt R."/>
            <person name="Tanasupawat S."/>
            <person name="Yiamsombut S."/>
        </authorList>
    </citation>
    <scope>NUCLEOTIDE SEQUENCE [LARGE SCALE GENOMIC DNA]</scope>
    <source>
        <strain evidence="1 2">SKP7-4</strain>
    </source>
</reference>
<evidence type="ECO:0000313" key="2">
    <source>
        <dbReference type="Proteomes" id="UP000265801"/>
    </source>
</evidence>
<dbReference type="AlphaFoldDB" id="A0A3A1QKE2"/>
<keyword evidence="2" id="KW-1185">Reference proteome</keyword>
<protein>
    <submittedName>
        <fullName evidence="1">Uncharacterized protein</fullName>
    </submittedName>
</protein>